<dbReference type="GO" id="GO:0031119">
    <property type="term" value="P:tRNA pseudouridine synthesis"/>
    <property type="evidence" value="ECO:0007669"/>
    <property type="project" value="UniProtKB-UniRule"/>
</dbReference>
<organism evidence="6 7">
    <name type="scientific">Musicola paradisiaca (strain Ech703)</name>
    <name type="common">Dickeya paradisiaca</name>
    <name type="synonym">Dickeya dadantii</name>
    <dbReference type="NCBI Taxonomy" id="579405"/>
    <lineage>
        <taxon>Bacteria</taxon>
        <taxon>Pseudomonadati</taxon>
        <taxon>Pseudomonadota</taxon>
        <taxon>Gammaproteobacteria</taxon>
        <taxon>Enterobacterales</taxon>
        <taxon>Pectobacteriaceae</taxon>
        <taxon>Musicola</taxon>
    </lineage>
</organism>
<dbReference type="PROSITE" id="PS50984">
    <property type="entry name" value="TRUD"/>
    <property type="match status" value="1"/>
</dbReference>
<dbReference type="HAMAP" id="MF_01082">
    <property type="entry name" value="TruD"/>
    <property type="match status" value="1"/>
</dbReference>
<keyword evidence="3 4" id="KW-0413">Isomerase</keyword>
<sequence>MVMAAVDEALFWLHGHPLASGVLKAAPEDFVVMEDLGFALDGDGEHVLLRMRKRGCNTVFVAEALAKFAGIPARSVSYAGLKDRHAVAEQWFCLHMPGKAELDWSSFTLEGCEILEATRHRRKLRTGALKGNAFTLVLRHISNTADVDARLSLIARHGVPNYFGNQRFGREGNNLVQALRWANDEIRIRERSKRSFYLSAARSELFNQVVSKRLAAYGVGTVFCGDALQLSGRGSWFVVKPEELDSVEPRVAAGELQITAPLPGDGEPGTQGDALAFELDCLSHHAALLSLLRRERVEPARRAIMLYPQHMTWSWLDEQTLELGFWLPAGCFATSVVRELVCERVQNADEHRENVVG</sequence>
<dbReference type="EMBL" id="CP001654">
    <property type="protein sequence ID" value="ACS84679.1"/>
    <property type="molecule type" value="Genomic_DNA"/>
</dbReference>
<dbReference type="Gene3D" id="3.30.2350.20">
    <property type="entry name" value="TruD, catalytic domain"/>
    <property type="match status" value="1"/>
</dbReference>
<dbReference type="InterPro" id="IPR020103">
    <property type="entry name" value="PsdUridine_synth_cat_dom_sf"/>
</dbReference>
<dbReference type="CDD" id="cd02575">
    <property type="entry name" value="PseudoU_synth_EcTruD"/>
    <property type="match status" value="1"/>
</dbReference>
<comment type="function">
    <text evidence="4">Responsible for synthesis of pseudouridine from uracil-13 in transfer RNAs.</text>
</comment>
<feature type="binding site" evidence="4">
    <location>
        <position position="132"/>
    </location>
    <ligand>
        <name>substrate</name>
    </ligand>
</feature>
<evidence type="ECO:0000313" key="7">
    <source>
        <dbReference type="Proteomes" id="UP000002734"/>
    </source>
</evidence>
<dbReference type="FunFam" id="3.30.2350.20:FF:000001">
    <property type="entry name" value="tRNA pseudouridine synthase D"/>
    <property type="match status" value="1"/>
</dbReference>
<evidence type="ECO:0000256" key="2">
    <source>
        <dbReference type="ARBA" id="ARBA00022694"/>
    </source>
</evidence>
<dbReference type="STRING" id="579405.Dd703_0869"/>
<name>C6CAX9_MUSP7</name>
<dbReference type="eggNOG" id="COG0585">
    <property type="taxonomic scope" value="Bacteria"/>
</dbReference>
<dbReference type="NCBIfam" id="NF002155">
    <property type="entry name" value="PRK00984.1-4"/>
    <property type="match status" value="1"/>
</dbReference>
<dbReference type="GO" id="GO:0160150">
    <property type="term" value="F:tRNA pseudouridine(13) synthase activity"/>
    <property type="evidence" value="ECO:0007669"/>
    <property type="project" value="UniProtKB-EC"/>
</dbReference>
<accession>C6CAX9</accession>
<dbReference type="NCBIfam" id="TIGR00094">
    <property type="entry name" value="tRNA_TruD_broad"/>
    <property type="match status" value="1"/>
</dbReference>
<gene>
    <name evidence="4" type="primary">truD</name>
    <name evidence="6" type="ordered locus">Dd703_0869</name>
</gene>
<evidence type="ECO:0000313" key="6">
    <source>
        <dbReference type="EMBL" id="ACS84679.1"/>
    </source>
</evidence>
<keyword evidence="7" id="KW-1185">Reference proteome</keyword>
<evidence type="ECO:0000256" key="3">
    <source>
        <dbReference type="ARBA" id="ARBA00023235"/>
    </source>
</evidence>
<dbReference type="InterPro" id="IPR011760">
    <property type="entry name" value="PsdUridine_synth_TruD_insert"/>
</dbReference>
<reference evidence="6" key="1">
    <citation type="submission" date="2009-06" db="EMBL/GenBank/DDBJ databases">
        <title>Complete sequence of Dickeya dadantii Ech703.</title>
        <authorList>
            <consortium name="US DOE Joint Genome Institute"/>
            <person name="Lucas S."/>
            <person name="Copeland A."/>
            <person name="Lapidus A."/>
            <person name="Glavina del Rio T."/>
            <person name="Dalin E."/>
            <person name="Tice H."/>
            <person name="Bruce D."/>
            <person name="Goodwin L."/>
            <person name="Pitluck S."/>
            <person name="Chertkov O."/>
            <person name="Brettin T."/>
            <person name="Detter J.C."/>
            <person name="Han C."/>
            <person name="Larimer F."/>
            <person name="Land M."/>
            <person name="Hauser L."/>
            <person name="Kyrpides N."/>
            <person name="Mikhailova N."/>
            <person name="Balakrishnan V."/>
            <person name="Glasner J."/>
            <person name="Perna N.T."/>
        </authorList>
    </citation>
    <scope>NUCLEOTIDE SEQUENCE [LARGE SCALE GENOMIC DNA]</scope>
    <source>
        <strain evidence="6">Ech703</strain>
    </source>
</reference>
<evidence type="ECO:0000259" key="5">
    <source>
        <dbReference type="PROSITE" id="PS50984"/>
    </source>
</evidence>
<dbReference type="InterPro" id="IPR043165">
    <property type="entry name" value="TruD_insert_sf"/>
</dbReference>
<dbReference type="Gene3D" id="3.30.2340.10">
    <property type="entry name" value="TruD, insertion domain"/>
    <property type="match status" value="1"/>
</dbReference>
<dbReference type="SUPFAM" id="SSF55120">
    <property type="entry name" value="Pseudouridine synthase"/>
    <property type="match status" value="1"/>
</dbReference>
<dbReference type="KEGG" id="dda:Dd703_0869"/>
<dbReference type="InterPro" id="IPR050170">
    <property type="entry name" value="TruD_pseudoU_synthase"/>
</dbReference>
<dbReference type="GO" id="GO:0005829">
    <property type="term" value="C:cytosol"/>
    <property type="evidence" value="ECO:0007669"/>
    <property type="project" value="TreeGrafter"/>
</dbReference>
<protein>
    <recommendedName>
        <fullName evidence="4">tRNA pseudouridine synthase D</fullName>
        <ecNumber evidence="4">5.4.99.27</ecNumber>
    </recommendedName>
    <alternativeName>
        <fullName evidence="4">tRNA pseudouridine(13) synthase</fullName>
    </alternativeName>
    <alternativeName>
        <fullName evidence="4">tRNA pseudouridylate synthase D</fullName>
    </alternativeName>
    <alternativeName>
        <fullName evidence="4">tRNA-uridine isomerase D</fullName>
    </alternativeName>
</protein>
<dbReference type="Proteomes" id="UP000002734">
    <property type="component" value="Chromosome"/>
</dbReference>
<feature type="domain" description="TRUD" evidence="5">
    <location>
        <begin position="158"/>
        <end position="306"/>
    </location>
</feature>
<dbReference type="PANTHER" id="PTHR47811">
    <property type="entry name" value="TRNA PSEUDOURIDINE SYNTHASE D"/>
    <property type="match status" value="1"/>
</dbReference>
<dbReference type="HOGENOM" id="CLU_005281_4_0_6"/>
<evidence type="ECO:0000256" key="4">
    <source>
        <dbReference type="HAMAP-Rule" id="MF_01082"/>
    </source>
</evidence>
<dbReference type="InterPro" id="IPR001656">
    <property type="entry name" value="PsdUridine_synth_TruD"/>
</dbReference>
<feature type="active site" description="Nucleophile" evidence="4">
    <location>
        <position position="83"/>
    </location>
</feature>
<comment type="similarity">
    <text evidence="1 4">Belongs to the pseudouridine synthase TruD family.</text>
</comment>
<keyword evidence="2 4" id="KW-0819">tRNA processing</keyword>
<proteinExistence type="inferred from homology"/>
<dbReference type="AlphaFoldDB" id="C6CAX9"/>
<feature type="binding site" evidence="4">
    <location>
        <position position="332"/>
    </location>
    <ligand>
        <name>substrate</name>
    </ligand>
</feature>
<comment type="catalytic activity">
    <reaction evidence="4">
        <text>uridine(13) in tRNA = pseudouridine(13) in tRNA</text>
        <dbReference type="Rhea" id="RHEA:42540"/>
        <dbReference type="Rhea" id="RHEA-COMP:10105"/>
        <dbReference type="Rhea" id="RHEA-COMP:10106"/>
        <dbReference type="ChEBI" id="CHEBI:65314"/>
        <dbReference type="ChEBI" id="CHEBI:65315"/>
        <dbReference type="EC" id="5.4.99.27"/>
    </reaction>
</comment>
<dbReference type="InterPro" id="IPR042214">
    <property type="entry name" value="TruD_catalytic"/>
</dbReference>
<evidence type="ECO:0000256" key="1">
    <source>
        <dbReference type="ARBA" id="ARBA00007953"/>
    </source>
</evidence>
<dbReference type="RefSeq" id="WP_012764497.1">
    <property type="nucleotide sequence ID" value="NC_012880.1"/>
</dbReference>
<dbReference type="Pfam" id="PF01142">
    <property type="entry name" value="TruD"/>
    <property type="match status" value="2"/>
</dbReference>
<dbReference type="GO" id="GO:0003723">
    <property type="term" value="F:RNA binding"/>
    <property type="evidence" value="ECO:0007669"/>
    <property type="project" value="InterPro"/>
</dbReference>
<dbReference type="PANTHER" id="PTHR47811:SF1">
    <property type="entry name" value="TRNA PSEUDOURIDINE SYNTHASE D"/>
    <property type="match status" value="1"/>
</dbReference>
<feature type="binding site" evidence="4">
    <location>
        <position position="30"/>
    </location>
    <ligand>
        <name>substrate</name>
    </ligand>
</feature>
<dbReference type="EC" id="5.4.99.27" evidence="4"/>